<sequence>MAFDRIITRVELNKGAIITHETAFDPRPGTWFSKFTHDKIKDEGTKNALACMFACEEAYSFFYETISQIFIGLDIKIEELRVMMRNTPLSIVTKTAFGTFSNKDWGNTLLRVECNIDKRAWVIDLSSPQYGMNTVYEWKDFRARYLYILRAAYAFGTYEKLWQALRTNGFRHLESQISSDAKTHMNKAIESFTGTEGIELATMLNSSESAFCIKQERLLKLVKREFQRFVKAADYTDLLCEQDNSYSMHTDEDGNEFMEANVPNTPWERLAELQYESALQADPVAAKGFTEFAYPDVVEAIRSINLS</sequence>
<dbReference type="OrthoDB" id="432970at2759"/>
<dbReference type="Proteomes" id="UP000799444">
    <property type="component" value="Unassembled WGS sequence"/>
</dbReference>
<accession>A0A9P4R331</accession>
<reference evidence="1" key="1">
    <citation type="journal article" date="2020" name="Stud. Mycol.">
        <title>101 Dothideomycetes genomes: a test case for predicting lifestyles and emergence of pathogens.</title>
        <authorList>
            <person name="Haridas S."/>
            <person name="Albert R."/>
            <person name="Binder M."/>
            <person name="Bloem J."/>
            <person name="Labutti K."/>
            <person name="Salamov A."/>
            <person name="Andreopoulos B."/>
            <person name="Baker S."/>
            <person name="Barry K."/>
            <person name="Bills G."/>
            <person name="Bluhm B."/>
            <person name="Cannon C."/>
            <person name="Castanera R."/>
            <person name="Culley D."/>
            <person name="Daum C."/>
            <person name="Ezra D."/>
            <person name="Gonzalez J."/>
            <person name="Henrissat B."/>
            <person name="Kuo A."/>
            <person name="Liang C."/>
            <person name="Lipzen A."/>
            <person name="Lutzoni F."/>
            <person name="Magnuson J."/>
            <person name="Mondo S."/>
            <person name="Nolan M."/>
            <person name="Ohm R."/>
            <person name="Pangilinan J."/>
            <person name="Park H.-J."/>
            <person name="Ramirez L."/>
            <person name="Alfaro M."/>
            <person name="Sun H."/>
            <person name="Tritt A."/>
            <person name="Yoshinaga Y."/>
            <person name="Zwiers L.-H."/>
            <person name="Turgeon B."/>
            <person name="Goodwin S."/>
            <person name="Spatafora J."/>
            <person name="Crous P."/>
            <person name="Grigoriev I."/>
        </authorList>
    </citation>
    <scope>NUCLEOTIDE SEQUENCE</scope>
    <source>
        <strain evidence="1">CBS 125425</strain>
    </source>
</reference>
<name>A0A9P4R331_9PLEO</name>
<evidence type="ECO:0000313" key="2">
    <source>
        <dbReference type="Proteomes" id="UP000799444"/>
    </source>
</evidence>
<organism evidence="1 2">
    <name type="scientific">Polyplosphaeria fusca</name>
    <dbReference type="NCBI Taxonomy" id="682080"/>
    <lineage>
        <taxon>Eukaryota</taxon>
        <taxon>Fungi</taxon>
        <taxon>Dikarya</taxon>
        <taxon>Ascomycota</taxon>
        <taxon>Pezizomycotina</taxon>
        <taxon>Dothideomycetes</taxon>
        <taxon>Pleosporomycetidae</taxon>
        <taxon>Pleosporales</taxon>
        <taxon>Tetraplosphaeriaceae</taxon>
        <taxon>Polyplosphaeria</taxon>
    </lineage>
</organism>
<dbReference type="EMBL" id="ML996113">
    <property type="protein sequence ID" value="KAF2737829.1"/>
    <property type="molecule type" value="Genomic_DNA"/>
</dbReference>
<keyword evidence="2" id="KW-1185">Reference proteome</keyword>
<dbReference type="AlphaFoldDB" id="A0A9P4R331"/>
<gene>
    <name evidence="1" type="ORF">EJ04DRAFT_87291</name>
</gene>
<comment type="caution">
    <text evidence="1">The sequence shown here is derived from an EMBL/GenBank/DDBJ whole genome shotgun (WGS) entry which is preliminary data.</text>
</comment>
<evidence type="ECO:0000313" key="1">
    <source>
        <dbReference type="EMBL" id="KAF2737829.1"/>
    </source>
</evidence>
<proteinExistence type="predicted"/>
<protein>
    <submittedName>
        <fullName evidence="1">Uncharacterized protein</fullName>
    </submittedName>
</protein>